<dbReference type="PANTHER" id="PTHR37807">
    <property type="entry name" value="OS07G0160300 PROTEIN"/>
    <property type="match status" value="1"/>
</dbReference>
<dbReference type="EMBL" id="VLKF01000001">
    <property type="protein sequence ID" value="TWH71759.1"/>
    <property type="molecule type" value="Genomic_DNA"/>
</dbReference>
<dbReference type="InterPro" id="IPR027417">
    <property type="entry name" value="P-loop_NTPase"/>
</dbReference>
<accession>A0A562IL66</accession>
<dbReference type="PANTHER" id="PTHR37807:SF3">
    <property type="entry name" value="OS07G0160300 PROTEIN"/>
    <property type="match status" value="1"/>
</dbReference>
<dbReference type="AlphaFoldDB" id="A0A562IL66"/>
<keyword evidence="1" id="KW-0418">Kinase</keyword>
<evidence type="ECO:0000313" key="1">
    <source>
        <dbReference type="EMBL" id="TWH71759.1"/>
    </source>
</evidence>
<dbReference type="Gene3D" id="3.40.50.300">
    <property type="entry name" value="P-loop containing nucleotide triphosphate hydrolases"/>
    <property type="match status" value="1"/>
</dbReference>
<sequence length="168" mass="17651">MAGVLVVVGGLPGVGKTTVAQAVAAALPAAHLRIDAFEAALVRQQLVTGPGDVGAHGYDLATAAADTCLSAGTDVVVDAVFDVAAARRPFRELAARHGARVHWVRLICTDPAEHRRRVEQRTADLAGHTVPTWAQVQGRRLDQWHERHTVVDTAVADPVAAVLAAIRG</sequence>
<evidence type="ECO:0000313" key="2">
    <source>
        <dbReference type="Proteomes" id="UP000321490"/>
    </source>
</evidence>
<reference evidence="1 2" key="1">
    <citation type="submission" date="2019-07" db="EMBL/GenBank/DDBJ databases">
        <title>R&amp;d 2014.</title>
        <authorList>
            <person name="Klenk H.-P."/>
        </authorList>
    </citation>
    <scope>NUCLEOTIDE SEQUENCE [LARGE SCALE GENOMIC DNA]</scope>
    <source>
        <strain evidence="1 2">DSM 45764</strain>
    </source>
</reference>
<gene>
    <name evidence="1" type="ORF">JD78_00257</name>
</gene>
<keyword evidence="1" id="KW-0808">Transferase</keyword>
<dbReference type="SUPFAM" id="SSF52540">
    <property type="entry name" value="P-loop containing nucleoside triphosphate hydrolases"/>
    <property type="match status" value="1"/>
</dbReference>
<dbReference type="OrthoDB" id="3819922at2"/>
<comment type="caution">
    <text evidence="1">The sequence shown here is derived from an EMBL/GenBank/DDBJ whole genome shotgun (WGS) entry which is preliminary data.</text>
</comment>
<organism evidence="1 2">
    <name type="scientific">Modestobacter roseus</name>
    <dbReference type="NCBI Taxonomy" id="1181884"/>
    <lineage>
        <taxon>Bacteria</taxon>
        <taxon>Bacillati</taxon>
        <taxon>Actinomycetota</taxon>
        <taxon>Actinomycetes</taxon>
        <taxon>Geodermatophilales</taxon>
        <taxon>Geodermatophilaceae</taxon>
        <taxon>Modestobacter</taxon>
    </lineage>
</organism>
<protein>
    <submittedName>
        <fullName evidence="1">Putative kinase</fullName>
    </submittedName>
</protein>
<name>A0A562IL66_9ACTN</name>
<dbReference type="Proteomes" id="UP000321490">
    <property type="component" value="Unassembled WGS sequence"/>
</dbReference>
<dbReference type="GO" id="GO:0016301">
    <property type="term" value="F:kinase activity"/>
    <property type="evidence" value="ECO:0007669"/>
    <property type="project" value="UniProtKB-KW"/>
</dbReference>
<proteinExistence type="predicted"/>
<dbReference type="Pfam" id="PF13671">
    <property type="entry name" value="AAA_33"/>
    <property type="match status" value="1"/>
</dbReference>
<keyword evidence="2" id="KW-1185">Reference proteome</keyword>